<dbReference type="Proteomes" id="UP001589828">
    <property type="component" value="Unassembled WGS sequence"/>
</dbReference>
<feature type="chain" id="PRO_5045455247" evidence="1">
    <location>
        <begin position="24"/>
        <end position="320"/>
    </location>
</feature>
<evidence type="ECO:0000256" key="1">
    <source>
        <dbReference type="SAM" id="SignalP"/>
    </source>
</evidence>
<dbReference type="EMBL" id="JBHLTS010000079">
    <property type="protein sequence ID" value="MFC0518665.1"/>
    <property type="molecule type" value="Genomic_DNA"/>
</dbReference>
<keyword evidence="1" id="KW-0732">Signal</keyword>
<dbReference type="RefSeq" id="WP_377026377.1">
    <property type="nucleotide sequence ID" value="NZ_JBHLTS010000079.1"/>
</dbReference>
<reference evidence="2 3" key="1">
    <citation type="submission" date="2024-09" db="EMBL/GenBank/DDBJ databases">
        <authorList>
            <person name="Sun Q."/>
            <person name="Mori K."/>
        </authorList>
    </citation>
    <scope>NUCLEOTIDE SEQUENCE [LARGE SCALE GENOMIC DNA]</scope>
    <source>
        <strain evidence="2 3">NCAIM B.02415</strain>
    </source>
</reference>
<feature type="signal peptide" evidence="1">
    <location>
        <begin position="1"/>
        <end position="23"/>
    </location>
</feature>
<organism evidence="2 3">
    <name type="scientific">Mucilaginibacter angelicae</name>
    <dbReference type="NCBI Taxonomy" id="869718"/>
    <lineage>
        <taxon>Bacteria</taxon>
        <taxon>Pseudomonadati</taxon>
        <taxon>Bacteroidota</taxon>
        <taxon>Sphingobacteriia</taxon>
        <taxon>Sphingobacteriales</taxon>
        <taxon>Sphingobacteriaceae</taxon>
        <taxon>Mucilaginibacter</taxon>
    </lineage>
</organism>
<evidence type="ECO:0000313" key="3">
    <source>
        <dbReference type="Proteomes" id="UP001589828"/>
    </source>
</evidence>
<evidence type="ECO:0000313" key="2">
    <source>
        <dbReference type="EMBL" id="MFC0518665.1"/>
    </source>
</evidence>
<comment type="caution">
    <text evidence="2">The sequence shown here is derived from an EMBL/GenBank/DDBJ whole genome shotgun (WGS) entry which is preliminary data.</text>
</comment>
<gene>
    <name evidence="2" type="ORF">ACFFGT_30905</name>
</gene>
<sequence>MKKIIIGCLAVLWLATGYAQTNAAMSQSDFGRIILAAYVPTQVENIPEGAKNMLLNKLNQLITAGGMGGSAYNQRFIITANTVVVTKDITSTAPVMTALSLDVTFYIGDGIDGNKFASSTVSIKGVGTNETKAYISAIKNINAESPSLQAFLKTGKEKIVQYYKTRCDFIMKEAQAQANQGNYDRALYIVTSVPEVCKECYVKSVDAIPALYKKQINKDCQVKLAQAKAAWAANQSYDGANAAGDIISQIDPASSCFGEVKTFINQIGKGVKDENNKVWKYTFKDQENQVDVIKAARDVAIAYATHQPDTSYSYSVTSWW</sequence>
<proteinExistence type="predicted"/>
<name>A0ABV6LGQ5_9SPHI</name>
<accession>A0ABV6LGQ5</accession>
<protein>
    <submittedName>
        <fullName evidence="2">Uncharacterized protein</fullName>
    </submittedName>
</protein>
<keyword evidence="3" id="KW-1185">Reference proteome</keyword>